<gene>
    <name evidence="1" type="ORF">C4D60_Mb01t12040</name>
</gene>
<dbReference type="GO" id="GO:0003677">
    <property type="term" value="F:DNA binding"/>
    <property type="evidence" value="ECO:0007669"/>
    <property type="project" value="InterPro"/>
</dbReference>
<evidence type="ECO:0000313" key="2">
    <source>
        <dbReference type="Proteomes" id="UP000317650"/>
    </source>
</evidence>
<comment type="caution">
    <text evidence="1">The sequence shown here is derived from an EMBL/GenBank/DDBJ whole genome shotgun (WGS) entry which is preliminary data.</text>
</comment>
<protein>
    <submittedName>
        <fullName evidence="1">Uncharacterized protein</fullName>
    </submittedName>
</protein>
<dbReference type="Proteomes" id="UP000317650">
    <property type="component" value="Chromosome 1"/>
</dbReference>
<evidence type="ECO:0000313" key="1">
    <source>
        <dbReference type="EMBL" id="THU63086.1"/>
    </source>
</evidence>
<reference evidence="1 2" key="1">
    <citation type="journal article" date="2019" name="Nat. Plants">
        <title>Genome sequencing of Musa balbisiana reveals subgenome evolution and function divergence in polyploid bananas.</title>
        <authorList>
            <person name="Yao X."/>
        </authorList>
    </citation>
    <scope>NUCLEOTIDE SEQUENCE [LARGE SCALE GENOMIC DNA]</scope>
    <source>
        <strain evidence="2">cv. DH-PKW</strain>
        <tissue evidence="1">Leaves</tissue>
    </source>
</reference>
<dbReference type="EMBL" id="PYDT01000004">
    <property type="protein sequence ID" value="THU63086.1"/>
    <property type="molecule type" value="Genomic_DNA"/>
</dbReference>
<dbReference type="GO" id="GO:0006355">
    <property type="term" value="P:regulation of DNA-templated transcription"/>
    <property type="evidence" value="ECO:0007669"/>
    <property type="project" value="InterPro"/>
</dbReference>
<dbReference type="InterPro" id="IPR036093">
    <property type="entry name" value="NAC_dom_sf"/>
</dbReference>
<name>A0A4V4H7A3_MUSBA</name>
<keyword evidence="2" id="KW-1185">Reference proteome</keyword>
<dbReference type="AlphaFoldDB" id="A0A4V4H7A3"/>
<dbReference type="Gene3D" id="2.170.150.80">
    <property type="entry name" value="NAC domain"/>
    <property type="match status" value="1"/>
</dbReference>
<accession>A0A4V4H7A3</accession>
<dbReference type="SUPFAM" id="SSF101941">
    <property type="entry name" value="NAC domain"/>
    <property type="match status" value="1"/>
</dbReference>
<proteinExistence type="predicted"/>
<sequence length="68" mass="7778">MVNYLANWVVDTPLPGCIVAFADVYDTESDQHKSYFFTERKPKNNGNSRVDQKVGIGSWTLKKKQELV</sequence>
<organism evidence="1 2">
    <name type="scientific">Musa balbisiana</name>
    <name type="common">Banana</name>
    <dbReference type="NCBI Taxonomy" id="52838"/>
    <lineage>
        <taxon>Eukaryota</taxon>
        <taxon>Viridiplantae</taxon>
        <taxon>Streptophyta</taxon>
        <taxon>Embryophyta</taxon>
        <taxon>Tracheophyta</taxon>
        <taxon>Spermatophyta</taxon>
        <taxon>Magnoliopsida</taxon>
        <taxon>Liliopsida</taxon>
        <taxon>Zingiberales</taxon>
        <taxon>Musaceae</taxon>
        <taxon>Musa</taxon>
    </lineage>
</organism>